<dbReference type="SUPFAM" id="SSF46689">
    <property type="entry name" value="Homeodomain-like"/>
    <property type="match status" value="1"/>
</dbReference>
<sequence length="599" mass="64495">MSAWLTSRGYSLSSNERYCRDPALILPSAPPLLDRLVNRGISRGVAHKIEVAFTTAVTSLGQSVLDQYASALCGADSTHHICAAPSSGTSFECKISAGIRDSFLTTYERQVGSMVDEIMSQIRMHIPSSVLTRTQSVVSDPGPILEYAYLQSSRPTTHEKTLLARVTGRTEKQISIWFQNRRARDKNRSNNRSRAPQSIDELEVHLRAQRAALKARAVNEENNSDSCDSGCQSTASTRNSLPTVEELARLLEDFHIDDGHYVSFAERAAKNHQSTRGGRTVSSSSGDSDIQRPITSGSIARTSRRKVAQDRPSPRPAPPEQTAYCASTTLTSALTTGTRAIDPSSTKAHTPMIAAGAVSSNKARRAQKQTPLPLRRPRASRAGPSSRTSSSLSRQSSSSSCTSAVSSGSSRASSMSSAPPTTPTDSLLDLPTEQLYYKDAATGEFVPLHSNVTLIPPLPCRACSPSPATQDTGLANRANLGAPGQPLFAPDHDPRAFSSNLLKQHTSPRAPLIEATTLFDFSYPITHVQHVDYTITTIATDSMSLPDFDSLGASVGRLSTDVWTPAHAHVDVVNHAYDPTWTTNVGHASSWAQFLGVDA</sequence>
<feature type="domain" description="Homeobox" evidence="4">
    <location>
        <begin position="145"/>
        <end position="188"/>
    </location>
</feature>
<evidence type="ECO:0000256" key="3">
    <source>
        <dbReference type="SAM" id="MobiDB-lite"/>
    </source>
</evidence>
<reference evidence="5" key="1">
    <citation type="submission" date="2019-09" db="EMBL/GenBank/DDBJ databases">
        <authorList>
            <person name="Ming F."/>
        </authorList>
    </citation>
    <scope>NUCLEOTIDE SEQUENCE</scope>
</reference>
<keyword evidence="1 2" id="KW-0371">Homeobox</keyword>
<keyword evidence="1 2" id="KW-0238">DNA-binding</keyword>
<dbReference type="SMART" id="SM00389">
    <property type="entry name" value="HOX"/>
    <property type="match status" value="1"/>
</dbReference>
<accession>A0A7D3QXE6</accession>
<name>A0A7D3QXE6_9AGAM</name>
<dbReference type="PROSITE" id="PS50071">
    <property type="entry name" value="HOMEOBOX_2"/>
    <property type="match status" value="1"/>
</dbReference>
<keyword evidence="1 2" id="KW-0539">Nucleus</keyword>
<dbReference type="InterPro" id="IPR001356">
    <property type="entry name" value="HD"/>
</dbReference>
<evidence type="ECO:0000313" key="5">
    <source>
        <dbReference type="EMBL" id="QKF95489.1"/>
    </source>
</evidence>
<feature type="DNA-binding region" description="Homeobox" evidence="1">
    <location>
        <begin position="147"/>
        <end position="189"/>
    </location>
</feature>
<reference evidence="5" key="2">
    <citation type="journal article" date="2020" name="J. Fungi">
        <title>Genome Sequence Analysis of Auricularia heimuer Combined with Genetic Linkage Map.</title>
        <authorList>
            <person name="Fang M."/>
            <person name="Wang X."/>
            <person name="Chen Y."/>
            <person name="Wang P."/>
            <person name="Lu L."/>
            <person name="Lu J."/>
            <person name="Yao F."/>
            <person name="Zhang Y."/>
        </authorList>
    </citation>
    <scope>NUCLEOTIDE SEQUENCE</scope>
</reference>
<evidence type="ECO:0000256" key="1">
    <source>
        <dbReference type="PROSITE-ProRule" id="PRU00108"/>
    </source>
</evidence>
<feature type="compositionally biased region" description="Low complexity" evidence="3">
    <location>
        <begin position="274"/>
        <end position="288"/>
    </location>
</feature>
<feature type="compositionally biased region" description="Basic residues" evidence="3">
    <location>
        <begin position="182"/>
        <end position="191"/>
    </location>
</feature>
<dbReference type="CDD" id="cd00086">
    <property type="entry name" value="homeodomain"/>
    <property type="match status" value="1"/>
</dbReference>
<feature type="region of interest" description="Disordered" evidence="3">
    <location>
        <begin position="268"/>
        <end position="324"/>
    </location>
</feature>
<evidence type="ECO:0000259" key="4">
    <source>
        <dbReference type="PROSITE" id="PS50071"/>
    </source>
</evidence>
<feature type="region of interest" description="Disordered" evidence="3">
    <location>
        <begin position="354"/>
        <end position="429"/>
    </location>
</feature>
<dbReference type="AlphaFoldDB" id="A0A7D3QXE6"/>
<feature type="region of interest" description="Disordered" evidence="3">
    <location>
        <begin position="217"/>
        <end position="240"/>
    </location>
</feature>
<dbReference type="GO" id="GO:0003677">
    <property type="term" value="F:DNA binding"/>
    <property type="evidence" value="ECO:0007669"/>
    <property type="project" value="UniProtKB-UniRule"/>
</dbReference>
<dbReference type="GO" id="GO:0005634">
    <property type="term" value="C:nucleus"/>
    <property type="evidence" value="ECO:0007669"/>
    <property type="project" value="UniProtKB-SubCell"/>
</dbReference>
<proteinExistence type="predicted"/>
<dbReference type="InterPro" id="IPR009057">
    <property type="entry name" value="Homeodomain-like_sf"/>
</dbReference>
<comment type="subcellular location">
    <subcellularLocation>
        <location evidence="1 2">Nucleus</location>
    </subcellularLocation>
</comment>
<organism evidence="5">
    <name type="scientific">Auricularia heimuer</name>
    <dbReference type="NCBI Taxonomy" id="1579977"/>
    <lineage>
        <taxon>Eukaryota</taxon>
        <taxon>Fungi</taxon>
        <taxon>Dikarya</taxon>
        <taxon>Basidiomycota</taxon>
        <taxon>Agaricomycotina</taxon>
        <taxon>Agaricomycetes</taxon>
        <taxon>Auriculariales</taxon>
        <taxon>Auriculariaceae</taxon>
        <taxon>Auricularia</taxon>
    </lineage>
</organism>
<feature type="region of interest" description="Disordered" evidence="3">
    <location>
        <begin position="182"/>
        <end position="202"/>
    </location>
</feature>
<protein>
    <submittedName>
        <fullName evidence="5">Homeodomain mating-type protein HD2-2</fullName>
    </submittedName>
</protein>
<dbReference type="EMBL" id="MN442080">
    <property type="protein sequence ID" value="QKF95489.1"/>
    <property type="molecule type" value="Genomic_DNA"/>
</dbReference>
<dbReference type="Gene3D" id="1.10.10.60">
    <property type="entry name" value="Homeodomain-like"/>
    <property type="match status" value="1"/>
</dbReference>
<feature type="compositionally biased region" description="Low complexity" evidence="3">
    <location>
        <begin position="380"/>
        <end position="429"/>
    </location>
</feature>
<dbReference type="Pfam" id="PF00046">
    <property type="entry name" value="Homeodomain"/>
    <property type="match status" value="1"/>
</dbReference>
<evidence type="ECO:0000256" key="2">
    <source>
        <dbReference type="RuleBase" id="RU000682"/>
    </source>
</evidence>
<feature type="compositionally biased region" description="Polar residues" evidence="3">
    <location>
        <begin position="220"/>
        <end position="240"/>
    </location>
</feature>